<dbReference type="PROSITE" id="PS51671">
    <property type="entry name" value="ACT"/>
    <property type="match status" value="1"/>
</dbReference>
<dbReference type="Pfam" id="PF02824">
    <property type="entry name" value="TGS"/>
    <property type="match status" value="1"/>
</dbReference>
<dbReference type="InterPro" id="IPR012675">
    <property type="entry name" value="Beta-grasp_dom_sf"/>
</dbReference>
<dbReference type="InterPro" id="IPR002912">
    <property type="entry name" value="ACT_dom"/>
</dbReference>
<evidence type="ECO:0000256" key="4">
    <source>
        <dbReference type="ARBA" id="ARBA00032407"/>
    </source>
</evidence>
<dbReference type="InterPro" id="IPR033655">
    <property type="entry name" value="TGS_RelA/SpoT"/>
</dbReference>
<dbReference type="SUPFAM" id="SSF81301">
    <property type="entry name" value="Nucleotidyltransferase"/>
    <property type="match status" value="1"/>
</dbReference>
<dbReference type="Gene3D" id="3.30.70.260">
    <property type="match status" value="1"/>
</dbReference>
<dbReference type="Pfam" id="PF04607">
    <property type="entry name" value="RelA_SpoT"/>
    <property type="match status" value="1"/>
</dbReference>
<reference evidence="10" key="1">
    <citation type="submission" date="2021-03" db="EMBL/GenBank/DDBJ databases">
        <title>Identification and antibiotic profiling of Wohlfahrtiimonas chitiniclastica, an underestimated human pathogen.</title>
        <authorList>
            <person name="Kopf A."/>
            <person name="Bunk B."/>
            <person name="Coldewey S."/>
            <person name="Gunzer F."/>
            <person name="Riedel T."/>
            <person name="Schroettner P."/>
        </authorList>
    </citation>
    <scope>NUCLEOTIDE SEQUENCE</scope>
    <source>
        <strain evidence="10">DSM 100917</strain>
    </source>
</reference>
<dbReference type="CDD" id="cd04876">
    <property type="entry name" value="ACT_RelA-SpoT"/>
    <property type="match status" value="1"/>
</dbReference>
<dbReference type="GO" id="GO:0005886">
    <property type="term" value="C:plasma membrane"/>
    <property type="evidence" value="ECO:0007669"/>
    <property type="project" value="TreeGrafter"/>
</dbReference>
<sequence>MSRVVDETTLRDWFAQCQESWPQAEYQLFLEHQNDPSFKRALETAYLLGQVSGIQLRIIAMLFVLEIPLEQVPEGYHSFLRQLNLLKETSNLSGAQEKTKEILRKMLLAIVEDVQTLVIILANQVVRMRHLKHEPDEIKILVAEQTRDVFAPLANRLGLSRFKWELEDEVLHYLKPQDYKLISKNLNEKRIDREVYIQSIIKEVEDLIAAEGIEGEVSGRVKHIYSIWKKMTTKGKSFEELLDVRAVRVIVKNLSDCYRVLGMVHEKWPPLPREFDDYIANPKPNGYQSLHTAVLGPQNKAIEVQIRTRKMHEHAELGVAAHWHYKESDASLSQQAKLNRVRQLLDQEANSESSKELLDKDLFGENVYVLTPNREAIELVAGATPLDFAYQIHTNLGHRCRGAKVNGRIVPLTYVLNNGDEVEILTGKNAAPSRDWLSPHLAYVKSNRTRAKIRSWFKQQAQEKNIAAGKQLLDREFSRLNLNLSPDALLKIAKRLNCNSINELHAQLGAGEVTINQFLTRLPNAQPADEPTITPDSLIRPQTQTKGNDAGVRVQGVGNLLVQMAACCKPAPPELIGGFVTINRGVVIHRKTCSNFINMIEQSPAREIDVDWGYDAEQRVTSDLMIKAHSHQDLLKEVNNLITNEQLRIIDINMKSEGNGIAQIFVTLELNHLNQLSRLIDRLSQLPFVIEAHRK</sequence>
<gene>
    <name evidence="10" type="ORF">J7561_06635</name>
</gene>
<dbReference type="GO" id="GO:0015949">
    <property type="term" value="P:nucleobase-containing small molecule interconversion"/>
    <property type="evidence" value="ECO:0007669"/>
    <property type="project" value="UniProtKB-ARBA"/>
</dbReference>
<comment type="similarity">
    <text evidence="6">Belongs to the relA/spoT family.</text>
</comment>
<dbReference type="Gene3D" id="1.10.3210.10">
    <property type="entry name" value="Hypothetical protein af1432"/>
    <property type="match status" value="1"/>
</dbReference>
<evidence type="ECO:0000256" key="5">
    <source>
        <dbReference type="ARBA" id="ARBA00033308"/>
    </source>
</evidence>
<name>A0AB35BX66_9GAMM</name>
<dbReference type="GO" id="GO:0008893">
    <property type="term" value="F:guanosine-3',5'-bis(diphosphate) 3'-diphosphatase activity"/>
    <property type="evidence" value="ECO:0007669"/>
    <property type="project" value="TreeGrafter"/>
</dbReference>
<accession>A0AB35BX66</accession>
<dbReference type="Pfam" id="PF13328">
    <property type="entry name" value="HD_4"/>
    <property type="match status" value="1"/>
</dbReference>
<dbReference type="GO" id="GO:0008728">
    <property type="term" value="F:GTP diphosphokinase activity"/>
    <property type="evidence" value="ECO:0007669"/>
    <property type="project" value="TreeGrafter"/>
</dbReference>
<dbReference type="EMBL" id="JAGIBU010000005">
    <property type="protein sequence ID" value="MBS7824879.1"/>
    <property type="molecule type" value="Genomic_DNA"/>
</dbReference>
<evidence type="ECO:0000256" key="1">
    <source>
        <dbReference type="ARBA" id="ARBA00019852"/>
    </source>
</evidence>
<dbReference type="CDD" id="cd01668">
    <property type="entry name" value="TGS_RSH"/>
    <property type="match status" value="1"/>
</dbReference>
<dbReference type="GO" id="GO:0015969">
    <property type="term" value="P:guanosine tetraphosphate metabolic process"/>
    <property type="evidence" value="ECO:0007669"/>
    <property type="project" value="InterPro"/>
</dbReference>
<dbReference type="Pfam" id="PF19296">
    <property type="entry name" value="RelA_AH_RIS"/>
    <property type="match status" value="1"/>
</dbReference>
<evidence type="ECO:0000259" key="8">
    <source>
        <dbReference type="PROSITE" id="PS51671"/>
    </source>
</evidence>
<dbReference type="SUPFAM" id="SSF55021">
    <property type="entry name" value="ACT-like"/>
    <property type="match status" value="1"/>
</dbReference>
<evidence type="ECO:0000313" key="10">
    <source>
        <dbReference type="EMBL" id="MBS7824879.1"/>
    </source>
</evidence>
<evidence type="ECO:0000256" key="2">
    <source>
        <dbReference type="ARBA" id="ARBA00025704"/>
    </source>
</evidence>
<dbReference type="RefSeq" id="WP_213404063.1">
    <property type="nucleotide sequence ID" value="NZ_JAGIBT010000006.1"/>
</dbReference>
<dbReference type="SUPFAM" id="SSF109604">
    <property type="entry name" value="HD-domain/PDEase-like"/>
    <property type="match status" value="1"/>
</dbReference>
<dbReference type="InterPro" id="IPR045600">
    <property type="entry name" value="RelA/SpoT_AH_RIS"/>
</dbReference>
<organism evidence="10 11">
    <name type="scientific">Wohlfahrtiimonas chitiniclastica</name>
    <dbReference type="NCBI Taxonomy" id="400946"/>
    <lineage>
        <taxon>Bacteria</taxon>
        <taxon>Pseudomonadati</taxon>
        <taxon>Pseudomonadota</taxon>
        <taxon>Gammaproteobacteria</taxon>
        <taxon>Cardiobacteriales</taxon>
        <taxon>Ignatzschineriaceae</taxon>
        <taxon>Wohlfahrtiimonas</taxon>
    </lineage>
</organism>
<feature type="domain" description="TGS" evidence="9">
    <location>
        <begin position="363"/>
        <end position="426"/>
    </location>
</feature>
<dbReference type="SMART" id="SM00954">
    <property type="entry name" value="RelA_SpoT"/>
    <property type="match status" value="1"/>
</dbReference>
<dbReference type="NCBIfam" id="TIGR00691">
    <property type="entry name" value="spoT_relA"/>
    <property type="match status" value="1"/>
</dbReference>
<evidence type="ECO:0000256" key="3">
    <source>
        <dbReference type="ARBA" id="ARBA00029754"/>
    </source>
</evidence>
<dbReference type="PANTHER" id="PTHR21262:SF31">
    <property type="entry name" value="GTP PYROPHOSPHOKINASE"/>
    <property type="match status" value="1"/>
</dbReference>
<dbReference type="GO" id="GO:0042594">
    <property type="term" value="P:response to starvation"/>
    <property type="evidence" value="ECO:0007669"/>
    <property type="project" value="TreeGrafter"/>
</dbReference>
<comment type="caution">
    <text evidence="10">The sequence shown here is derived from an EMBL/GenBank/DDBJ whole genome shotgun (WGS) entry which is preliminary data.</text>
</comment>
<dbReference type="PANTHER" id="PTHR21262">
    <property type="entry name" value="GUANOSINE-3',5'-BIS DIPHOSPHATE 3'-PYROPHOSPHOHYDROLASE"/>
    <property type="match status" value="1"/>
</dbReference>
<dbReference type="AlphaFoldDB" id="A0AB35BX66"/>
<dbReference type="FunFam" id="3.10.20.30:FF:000002">
    <property type="entry name" value="GTP pyrophosphokinase (RelA/SpoT)"/>
    <property type="match status" value="1"/>
</dbReference>
<comment type="pathway">
    <text evidence="2">Purine metabolism.</text>
</comment>
<dbReference type="InterPro" id="IPR043519">
    <property type="entry name" value="NT_sf"/>
</dbReference>
<feature type="region of interest" description="Disordered" evidence="7">
    <location>
        <begin position="529"/>
        <end position="550"/>
    </location>
</feature>
<dbReference type="FunFam" id="3.30.460.10:FF:000001">
    <property type="entry name" value="GTP pyrophosphokinase RelA"/>
    <property type="match status" value="1"/>
</dbReference>
<dbReference type="InterPro" id="IPR007685">
    <property type="entry name" value="RelA_SpoT"/>
</dbReference>
<evidence type="ECO:0000256" key="6">
    <source>
        <dbReference type="RuleBase" id="RU003847"/>
    </source>
</evidence>
<dbReference type="InterPro" id="IPR012676">
    <property type="entry name" value="TGS-like"/>
</dbReference>
<dbReference type="InterPro" id="IPR004095">
    <property type="entry name" value="TGS"/>
</dbReference>
<dbReference type="InterPro" id="IPR045865">
    <property type="entry name" value="ACT-like_dom_sf"/>
</dbReference>
<dbReference type="CDD" id="cd05399">
    <property type="entry name" value="NT_Rel-Spo_like"/>
    <property type="match status" value="1"/>
</dbReference>
<feature type="domain" description="ACT" evidence="8">
    <location>
        <begin position="623"/>
        <end position="695"/>
    </location>
</feature>
<evidence type="ECO:0000313" key="11">
    <source>
        <dbReference type="Proteomes" id="UP000680020"/>
    </source>
</evidence>
<dbReference type="Proteomes" id="UP000680020">
    <property type="component" value="Unassembled WGS sequence"/>
</dbReference>
<dbReference type="PROSITE" id="PS51880">
    <property type="entry name" value="TGS"/>
    <property type="match status" value="1"/>
</dbReference>
<proteinExistence type="inferred from homology"/>
<protein>
    <recommendedName>
        <fullName evidence="1">GTP pyrophosphokinase</fullName>
    </recommendedName>
    <alternativeName>
        <fullName evidence="4">(p)ppGpp synthase</fullName>
    </alternativeName>
    <alternativeName>
        <fullName evidence="3">ATP:GTP 3'-pyrophosphotransferase</fullName>
    </alternativeName>
    <alternativeName>
        <fullName evidence="5">ppGpp synthase I</fullName>
    </alternativeName>
</protein>
<dbReference type="InterPro" id="IPR004811">
    <property type="entry name" value="RelA/Spo_fam"/>
</dbReference>
<dbReference type="SUPFAM" id="SSF81271">
    <property type="entry name" value="TGS-like"/>
    <property type="match status" value="1"/>
</dbReference>
<dbReference type="Gene3D" id="3.30.460.10">
    <property type="entry name" value="Beta Polymerase, domain 2"/>
    <property type="match status" value="1"/>
</dbReference>
<evidence type="ECO:0000259" key="9">
    <source>
        <dbReference type="PROSITE" id="PS51880"/>
    </source>
</evidence>
<evidence type="ECO:0000256" key="7">
    <source>
        <dbReference type="SAM" id="MobiDB-lite"/>
    </source>
</evidence>
<dbReference type="Pfam" id="PF13291">
    <property type="entry name" value="ACT_4"/>
    <property type="match status" value="1"/>
</dbReference>
<comment type="function">
    <text evidence="6">In eubacteria ppGpp (guanosine 3'-diphosphate 5'-diphosphate) is a mediator of the stringent response that coordinates a variety of cellular activities in response to changes in nutritional abundance.</text>
</comment>
<dbReference type="Gene3D" id="3.10.20.30">
    <property type="match status" value="1"/>
</dbReference>